<dbReference type="Gene3D" id="2.60.120.860">
    <property type="match status" value="1"/>
</dbReference>
<organism evidence="2">
    <name type="scientific">Siphoviridae sp. ctC6C6</name>
    <dbReference type="NCBI Taxonomy" id="2825376"/>
    <lineage>
        <taxon>Viruses</taxon>
        <taxon>Duplodnaviria</taxon>
        <taxon>Heunggongvirae</taxon>
        <taxon>Uroviricota</taxon>
        <taxon>Caudoviricetes</taxon>
    </lineage>
</organism>
<reference evidence="2" key="1">
    <citation type="journal article" date="2021" name="Proc. Natl. Acad. Sci. U.S.A.">
        <title>A Catalog of Tens of Thousands of Viruses from Human Metagenomes Reveals Hidden Associations with Chronic Diseases.</title>
        <authorList>
            <person name="Tisza M.J."/>
            <person name="Buck C.B."/>
        </authorList>
    </citation>
    <scope>NUCLEOTIDE SEQUENCE</scope>
    <source>
        <strain evidence="2">CtC6C6</strain>
    </source>
</reference>
<evidence type="ECO:0000313" key="2">
    <source>
        <dbReference type="EMBL" id="DAF89132.1"/>
    </source>
</evidence>
<dbReference type="Pfam" id="PF22768">
    <property type="entry name" value="SPP1_Dit"/>
    <property type="match status" value="1"/>
</dbReference>
<dbReference type="InterPro" id="IPR054738">
    <property type="entry name" value="Siphovirus-type_tail_C"/>
</dbReference>
<feature type="domain" description="Siphovirus-type tail component C-terminal" evidence="1">
    <location>
        <begin position="174"/>
        <end position="278"/>
    </location>
</feature>
<proteinExistence type="predicted"/>
<dbReference type="EMBL" id="BK016003">
    <property type="protein sequence ID" value="DAF89132.1"/>
    <property type="molecule type" value="Genomic_DNA"/>
</dbReference>
<evidence type="ECO:0000259" key="1">
    <source>
        <dbReference type="Pfam" id="PF22768"/>
    </source>
</evidence>
<sequence>MEKIIFSLSRNGKMIVLDEPEYGVTDYSGLEATDYELEKSVNTNYIGERLKRKKVLSRPISIEADFLGADDEKSAKRQELIAFFSPFSGGKLTVSYMGTERSIDYEVEAFQIDTVNRYDVMSFKIELICMDPMFQDVLQTGDSIATWIRGWKWKFTLPFKMKERGEPQKNIINTGHVETPVEIYFHGPAVNPSIKNITTGETIRIIRELTTDDVLYINTGFRQKKVEIIRNGTRTDAFDYIDLSSRFFSLQVGDNVIEYASENGLAPQNVEIYYKNRYLGV</sequence>
<accession>A0A8S5U3U5</accession>
<protein>
    <submittedName>
        <fullName evidence="2">Tail protein</fullName>
    </submittedName>
</protein>
<name>A0A8S5U3U5_9CAUD</name>